<keyword evidence="5" id="KW-0539">Nucleus</keyword>
<keyword evidence="3" id="KW-0238">DNA-binding</keyword>
<dbReference type="PROSITE" id="PS50048">
    <property type="entry name" value="ZN2_CY6_FUNGAL_2"/>
    <property type="match status" value="1"/>
</dbReference>
<feature type="region of interest" description="Disordered" evidence="6">
    <location>
        <begin position="93"/>
        <end position="125"/>
    </location>
</feature>
<dbReference type="GO" id="GO:0008270">
    <property type="term" value="F:zinc ion binding"/>
    <property type="evidence" value="ECO:0007669"/>
    <property type="project" value="InterPro"/>
</dbReference>
<dbReference type="SMART" id="SM00066">
    <property type="entry name" value="GAL4"/>
    <property type="match status" value="1"/>
</dbReference>
<sequence length="679" mass="75929">MDTDEMQAEVSPNKQTPKLRRSCETCRSSKGRCLPSDNDPNRCQKCLKDGKNCIFLEAKPRPKRAKNSRIRVAEMEEKLEGLLSLLAAQAGTTGTSAVQPDTSSAPARPDTSSASAGSLTPASTRDQTDLTLFNETNPTVFPSNFNFPVSSPQPQISQSLSSTDQSIYSVINSRHDKIQDVISKGIVNFVQAEQALRLFQANCSSFPFIIVPEGMSVDALRRHRPFLLLSILTFASSGDEKVQAKLEREMRENLSRRLIVNGERSLDLLEGLLVYIAWYHFYFDPENQQLYQLCQMATSLAADININKPPRSLGNALQKFSIAKPSSFLSGMAAEDAESKRVYLGCYYISSSICHGLRKPNNMKYSSYMEECAQALSQSGQAETDRLLPYFIQLQRLSQEVSETFDYAANFELPPLDAGRISVLSKAFEQQLNQIESSISSEAWNNDFEVQLTMQLHVTRIHINEVGFHAAALPQDQMLYPQIRSKSWYYSSARSESLMRCLQACKDFLDHFLSLPSEGIINSTLPDMLGLVYTVLVLGTFAVRIDTPTLDAVQLREMANYDYYISALINKTEHVMAFSGPAGANDYMHHIHVLFLQTKVWYSQVSSDPSVFSTIPEIARPGFSFMDILSTIVDRCVDFSAATISNSTTSDEQWTELLSEWSGALEQSTIPMEGTMEEF</sequence>
<dbReference type="InterPro" id="IPR036864">
    <property type="entry name" value="Zn2-C6_fun-type_DNA-bd_sf"/>
</dbReference>
<dbReference type="SUPFAM" id="SSF57701">
    <property type="entry name" value="Zn2/Cys6 DNA-binding domain"/>
    <property type="match status" value="1"/>
</dbReference>
<proteinExistence type="predicted"/>
<dbReference type="InParanoid" id="A0A194XIP8"/>
<evidence type="ECO:0000313" key="9">
    <source>
        <dbReference type="Proteomes" id="UP000070700"/>
    </source>
</evidence>
<evidence type="ECO:0000256" key="4">
    <source>
        <dbReference type="ARBA" id="ARBA00023163"/>
    </source>
</evidence>
<dbReference type="AlphaFoldDB" id="A0A194XIP8"/>
<keyword evidence="2" id="KW-0805">Transcription regulation</keyword>
<dbReference type="GO" id="GO:0005634">
    <property type="term" value="C:nucleus"/>
    <property type="evidence" value="ECO:0007669"/>
    <property type="project" value="UniProtKB-SubCell"/>
</dbReference>
<dbReference type="Proteomes" id="UP000070700">
    <property type="component" value="Unassembled WGS sequence"/>
</dbReference>
<feature type="region of interest" description="Disordered" evidence="6">
    <location>
        <begin position="1"/>
        <end position="20"/>
    </location>
</feature>
<dbReference type="FunCoup" id="A0A194XIP8">
    <property type="interactions" value="237"/>
</dbReference>
<reference evidence="8 9" key="1">
    <citation type="submission" date="2015-10" db="EMBL/GenBank/DDBJ databases">
        <title>Full genome of DAOMC 229536 Phialocephala scopiformis, a fungal endophyte of spruce producing the potent anti-insectan compound rugulosin.</title>
        <authorList>
            <consortium name="DOE Joint Genome Institute"/>
            <person name="Walker A.K."/>
            <person name="Frasz S.L."/>
            <person name="Seifert K.A."/>
            <person name="Miller J.D."/>
            <person name="Mondo S.J."/>
            <person name="Labutti K."/>
            <person name="Lipzen A."/>
            <person name="Dockter R."/>
            <person name="Kennedy M."/>
            <person name="Grigoriev I.V."/>
            <person name="Spatafora J.W."/>
        </authorList>
    </citation>
    <scope>NUCLEOTIDE SEQUENCE [LARGE SCALE GENOMIC DNA]</scope>
    <source>
        <strain evidence="8 9">CBS 120377</strain>
    </source>
</reference>
<comment type="subcellular location">
    <subcellularLocation>
        <location evidence="1">Nucleus</location>
    </subcellularLocation>
</comment>
<feature type="domain" description="Zn(2)-C6 fungal-type" evidence="7">
    <location>
        <begin position="22"/>
        <end position="55"/>
    </location>
</feature>
<evidence type="ECO:0000256" key="5">
    <source>
        <dbReference type="ARBA" id="ARBA00023242"/>
    </source>
</evidence>
<keyword evidence="9" id="KW-1185">Reference proteome</keyword>
<dbReference type="GO" id="GO:0000981">
    <property type="term" value="F:DNA-binding transcription factor activity, RNA polymerase II-specific"/>
    <property type="evidence" value="ECO:0007669"/>
    <property type="project" value="InterPro"/>
</dbReference>
<evidence type="ECO:0000256" key="2">
    <source>
        <dbReference type="ARBA" id="ARBA00023015"/>
    </source>
</evidence>
<dbReference type="KEGG" id="psco:LY89DRAFT_716459"/>
<evidence type="ECO:0000313" key="8">
    <source>
        <dbReference type="EMBL" id="KUJ19994.1"/>
    </source>
</evidence>
<evidence type="ECO:0000259" key="7">
    <source>
        <dbReference type="PROSITE" id="PS50048"/>
    </source>
</evidence>
<dbReference type="PANTHER" id="PTHR31845:SF10">
    <property type="entry name" value="ZN(II)2CYS6 TRANSCRIPTION FACTOR (EUROFUNG)"/>
    <property type="match status" value="1"/>
</dbReference>
<accession>A0A194XIP8</accession>
<dbReference type="RefSeq" id="XP_018074349.1">
    <property type="nucleotide sequence ID" value="XM_018218268.1"/>
</dbReference>
<dbReference type="Gene3D" id="4.10.240.10">
    <property type="entry name" value="Zn(2)-C6 fungal-type DNA-binding domain"/>
    <property type="match status" value="1"/>
</dbReference>
<evidence type="ECO:0000256" key="3">
    <source>
        <dbReference type="ARBA" id="ARBA00023125"/>
    </source>
</evidence>
<dbReference type="InterPro" id="IPR051089">
    <property type="entry name" value="prtT"/>
</dbReference>
<dbReference type="GeneID" id="28827994"/>
<keyword evidence="4" id="KW-0804">Transcription</keyword>
<dbReference type="OrthoDB" id="5226580at2759"/>
<dbReference type="GO" id="GO:0000976">
    <property type="term" value="F:transcription cis-regulatory region binding"/>
    <property type="evidence" value="ECO:0007669"/>
    <property type="project" value="TreeGrafter"/>
</dbReference>
<name>A0A194XIP8_MOLSC</name>
<dbReference type="PROSITE" id="PS00463">
    <property type="entry name" value="ZN2_CY6_FUNGAL_1"/>
    <property type="match status" value="1"/>
</dbReference>
<dbReference type="EMBL" id="KQ947410">
    <property type="protein sequence ID" value="KUJ19994.1"/>
    <property type="molecule type" value="Genomic_DNA"/>
</dbReference>
<evidence type="ECO:0000256" key="1">
    <source>
        <dbReference type="ARBA" id="ARBA00004123"/>
    </source>
</evidence>
<organism evidence="8 9">
    <name type="scientific">Mollisia scopiformis</name>
    <name type="common">Conifer needle endophyte fungus</name>
    <name type="synonym">Phialocephala scopiformis</name>
    <dbReference type="NCBI Taxonomy" id="149040"/>
    <lineage>
        <taxon>Eukaryota</taxon>
        <taxon>Fungi</taxon>
        <taxon>Dikarya</taxon>
        <taxon>Ascomycota</taxon>
        <taxon>Pezizomycotina</taxon>
        <taxon>Leotiomycetes</taxon>
        <taxon>Helotiales</taxon>
        <taxon>Mollisiaceae</taxon>
        <taxon>Mollisia</taxon>
    </lineage>
</organism>
<gene>
    <name evidence="8" type="ORF">LY89DRAFT_716459</name>
</gene>
<evidence type="ECO:0000256" key="6">
    <source>
        <dbReference type="SAM" id="MobiDB-lite"/>
    </source>
</evidence>
<dbReference type="InterPro" id="IPR001138">
    <property type="entry name" value="Zn2Cys6_DnaBD"/>
</dbReference>
<dbReference type="PANTHER" id="PTHR31845">
    <property type="entry name" value="FINGER DOMAIN PROTEIN, PUTATIVE-RELATED"/>
    <property type="match status" value="1"/>
</dbReference>
<dbReference type="CDD" id="cd00067">
    <property type="entry name" value="GAL4"/>
    <property type="match status" value="1"/>
</dbReference>
<protein>
    <recommendedName>
        <fullName evidence="7">Zn(2)-C6 fungal-type domain-containing protein</fullName>
    </recommendedName>
</protein>